<evidence type="ECO:0000313" key="1">
    <source>
        <dbReference type="EMBL" id="KAK7298223.1"/>
    </source>
</evidence>
<dbReference type="AlphaFoldDB" id="A0AAN9JG49"/>
<proteinExistence type="predicted"/>
<accession>A0AAN9JG49</accession>
<evidence type="ECO:0000313" key="2">
    <source>
        <dbReference type="Proteomes" id="UP001367508"/>
    </source>
</evidence>
<sequence>MTSVMPNFIEWNTGAYLSRKAVNEGTELDLEERENFYFGKQAHRGESREKLKGARERADLVASDLKDRNESAAAEEFAEEAAIGLLSVAKREFKDYTPLCPSRRGLEEVLFSTIRCHRESAELLTKEWLLDRNRPAKRGGRDLRAHRRSGLLELVIILITQRRPIQQVLMQSVTSSLSETAADKRAASPLGTEKVFQLEPRKSQPSFYVVHPQLLSSFIATHHPTTATLPSFCLKKMVRSIIVKGGVSRERVVVKDSNDFSRLPDLMSPTETSTLSLTTISTASKNLFFLLSTTIDAAVHFFFFLATTGTLSRRFARGCSLSLGRLVSLKPLCLRRQECV</sequence>
<gene>
    <name evidence="1" type="ORF">VNO77_47135</name>
</gene>
<keyword evidence="2" id="KW-1185">Reference proteome</keyword>
<comment type="caution">
    <text evidence="1">The sequence shown here is derived from an EMBL/GenBank/DDBJ whole genome shotgun (WGS) entry which is preliminary data.</text>
</comment>
<reference evidence="1 2" key="1">
    <citation type="submission" date="2024-01" db="EMBL/GenBank/DDBJ databases">
        <title>The genomes of 5 underutilized Papilionoideae crops provide insights into root nodulation and disease resistanc.</title>
        <authorList>
            <person name="Jiang F."/>
        </authorList>
    </citation>
    <scope>NUCLEOTIDE SEQUENCE [LARGE SCALE GENOMIC DNA]</scope>
    <source>
        <strain evidence="1">LVBAO_FW01</strain>
        <tissue evidence="1">Leaves</tissue>
    </source>
</reference>
<protein>
    <submittedName>
        <fullName evidence="1">Uncharacterized protein</fullName>
    </submittedName>
</protein>
<name>A0AAN9JG49_CANGL</name>
<organism evidence="1 2">
    <name type="scientific">Canavalia gladiata</name>
    <name type="common">Sword bean</name>
    <name type="synonym">Dolichos gladiatus</name>
    <dbReference type="NCBI Taxonomy" id="3824"/>
    <lineage>
        <taxon>Eukaryota</taxon>
        <taxon>Viridiplantae</taxon>
        <taxon>Streptophyta</taxon>
        <taxon>Embryophyta</taxon>
        <taxon>Tracheophyta</taxon>
        <taxon>Spermatophyta</taxon>
        <taxon>Magnoliopsida</taxon>
        <taxon>eudicotyledons</taxon>
        <taxon>Gunneridae</taxon>
        <taxon>Pentapetalae</taxon>
        <taxon>rosids</taxon>
        <taxon>fabids</taxon>
        <taxon>Fabales</taxon>
        <taxon>Fabaceae</taxon>
        <taxon>Papilionoideae</taxon>
        <taxon>50 kb inversion clade</taxon>
        <taxon>NPAAA clade</taxon>
        <taxon>indigoferoid/millettioid clade</taxon>
        <taxon>Phaseoleae</taxon>
        <taxon>Canavalia</taxon>
    </lineage>
</organism>
<dbReference type="EMBL" id="JAYMYQ010000031">
    <property type="protein sequence ID" value="KAK7298223.1"/>
    <property type="molecule type" value="Genomic_DNA"/>
</dbReference>
<dbReference type="Proteomes" id="UP001367508">
    <property type="component" value="Unassembled WGS sequence"/>
</dbReference>